<dbReference type="PANTHER" id="PTHR12993:SF29">
    <property type="entry name" value="BLR3841 PROTEIN"/>
    <property type="match status" value="1"/>
</dbReference>
<name>A0A223HWB7_THETR</name>
<gene>
    <name evidence="1" type="ORF">Thert_00373</name>
</gene>
<dbReference type="InterPro" id="IPR024078">
    <property type="entry name" value="LmbE-like_dom_sf"/>
</dbReference>
<dbReference type="Gene3D" id="3.40.50.10320">
    <property type="entry name" value="LmbE-like"/>
    <property type="match status" value="1"/>
</dbReference>
<accession>A0A223HWB7</accession>
<dbReference type="AlphaFoldDB" id="A0A223HWB7"/>
<dbReference type="PANTHER" id="PTHR12993">
    <property type="entry name" value="N-ACETYLGLUCOSAMINYL-PHOSPHATIDYLINOSITOL DE-N-ACETYLASE-RELATED"/>
    <property type="match status" value="1"/>
</dbReference>
<evidence type="ECO:0000313" key="2">
    <source>
        <dbReference type="Proteomes" id="UP000214975"/>
    </source>
</evidence>
<dbReference type="Pfam" id="PF02585">
    <property type="entry name" value="PIG-L"/>
    <property type="match status" value="1"/>
</dbReference>
<dbReference type="RefSeq" id="WP_094396794.1">
    <property type="nucleotide sequence ID" value="NZ_CP016893.1"/>
</dbReference>
<dbReference type="Proteomes" id="UP000214975">
    <property type="component" value="Chromosome"/>
</dbReference>
<dbReference type="EMBL" id="CP016893">
    <property type="protein sequence ID" value="AST56585.1"/>
    <property type="molecule type" value="Genomic_DNA"/>
</dbReference>
<sequence>MNKKKFKWKYIFILFALSVIIIISSIMNLKTTFANLTERKPVPDNNNPGQRILVVVPHPDDESLGMAGVIERAVELKRPIKVVIVTDGESYRSAAIAFTGHKNPTSRDFYKLGLTRHGESIAAMSVLGLPKSDVIFLGFADGSTRFLWSDFWDNRKPRISGGTNVASSPYKDVYKPGIAYTGQNLENELQDIMKSFKPTDIYYPMADDIHPDHWAVSNFTRYAITALNLNVREHMFLVHHPQWPVPWLLVQNDSLLPPTDMKDSNTVWQSFALTKSEESKKELAIKQYKTQIKVMEPFLLAFVRKNELFGTKPVITIPTIDYKPNLYSQNIPYPLLNISTGGVLDQEIYRSADLIKLASFYYDNHLYLGIKTLSPISRNVRYNIEMRLFYKNNIKRIDLGLVNDKLYQYKKANNSLLNSIASKPIINKNILWVKLNIPQKQDLRYIFMGSDSIYKGKLIDKIPWNMYKLSKQA</sequence>
<evidence type="ECO:0000313" key="1">
    <source>
        <dbReference type="EMBL" id="AST56585.1"/>
    </source>
</evidence>
<dbReference type="GO" id="GO:0016811">
    <property type="term" value="F:hydrolase activity, acting on carbon-nitrogen (but not peptide) bonds, in linear amides"/>
    <property type="evidence" value="ECO:0007669"/>
    <property type="project" value="TreeGrafter"/>
</dbReference>
<protein>
    <submittedName>
        <fullName evidence="1">LmbE family protein</fullName>
    </submittedName>
</protein>
<dbReference type="InterPro" id="IPR003737">
    <property type="entry name" value="GlcNAc_PI_deacetylase-related"/>
</dbReference>
<dbReference type="SUPFAM" id="SSF102588">
    <property type="entry name" value="LmbE-like"/>
    <property type="match status" value="1"/>
</dbReference>
<proteinExistence type="predicted"/>
<reference evidence="1 2" key="1">
    <citation type="submission" date="2016-08" db="EMBL/GenBank/DDBJ databases">
        <title>A novel genetic cassette of butanologenic Thermoanaerobacterium thermosaccharolyticum that directly convert cellulose to butanol.</title>
        <authorList>
            <person name="Li T."/>
            <person name="He J."/>
        </authorList>
    </citation>
    <scope>NUCLEOTIDE SEQUENCE [LARGE SCALE GENOMIC DNA]</scope>
    <source>
        <strain evidence="1 2">TG57</strain>
    </source>
</reference>
<organism evidence="1 2">
    <name type="scientific">Thermoanaerobacterium thermosaccharolyticum</name>
    <name type="common">Clostridium thermosaccharolyticum</name>
    <dbReference type="NCBI Taxonomy" id="1517"/>
    <lineage>
        <taxon>Bacteria</taxon>
        <taxon>Bacillati</taxon>
        <taxon>Bacillota</taxon>
        <taxon>Clostridia</taxon>
        <taxon>Thermoanaerobacterales</taxon>
        <taxon>Thermoanaerobacteraceae</taxon>
        <taxon>Thermoanaerobacterium</taxon>
    </lineage>
</organism>